<evidence type="ECO:0008006" key="3">
    <source>
        <dbReference type="Google" id="ProtNLM"/>
    </source>
</evidence>
<dbReference type="AlphaFoldDB" id="A0A7C3YGN7"/>
<feature type="transmembrane region" description="Helical" evidence="1">
    <location>
        <begin position="54"/>
        <end position="76"/>
    </location>
</feature>
<reference evidence="2" key="1">
    <citation type="journal article" date="2020" name="mSystems">
        <title>Genome- and Community-Level Interaction Insights into Carbon Utilization and Element Cycling Functions of Hydrothermarchaeota in Hydrothermal Sediment.</title>
        <authorList>
            <person name="Zhou Z."/>
            <person name="Liu Y."/>
            <person name="Xu W."/>
            <person name="Pan J."/>
            <person name="Luo Z.H."/>
            <person name="Li M."/>
        </authorList>
    </citation>
    <scope>NUCLEOTIDE SEQUENCE [LARGE SCALE GENOMIC DNA]</scope>
    <source>
        <strain evidence="2">SpSt-97</strain>
    </source>
</reference>
<dbReference type="EMBL" id="DTPI01000014">
    <property type="protein sequence ID" value="HGE65961.1"/>
    <property type="molecule type" value="Genomic_DNA"/>
</dbReference>
<comment type="caution">
    <text evidence="2">The sequence shown here is derived from an EMBL/GenBank/DDBJ whole genome shotgun (WGS) entry which is preliminary data.</text>
</comment>
<feature type="transmembrane region" description="Helical" evidence="1">
    <location>
        <begin position="88"/>
        <end position="111"/>
    </location>
</feature>
<proteinExistence type="predicted"/>
<organism evidence="2">
    <name type="scientific">Geoglobus ahangari</name>
    <dbReference type="NCBI Taxonomy" id="113653"/>
    <lineage>
        <taxon>Archaea</taxon>
        <taxon>Methanobacteriati</taxon>
        <taxon>Methanobacteriota</taxon>
        <taxon>Archaeoglobi</taxon>
        <taxon>Archaeoglobales</taxon>
        <taxon>Archaeoglobaceae</taxon>
        <taxon>Geoglobus</taxon>
    </lineage>
</organism>
<sequence length="119" mass="13112">MIAFLAGKVRIKEVPINVRYDVPKKHKKNPLAHGLSVLSSLIGFIGYKRPLLTFGLLGFILTFTGLVFGFLAFSTYYATNKLPFGPSIASALFLILGLLLIIAGLILNSLVQIMKVYQR</sequence>
<keyword evidence="1" id="KW-1133">Transmembrane helix</keyword>
<dbReference type="SUPFAM" id="SSF103473">
    <property type="entry name" value="MFS general substrate transporter"/>
    <property type="match status" value="1"/>
</dbReference>
<keyword evidence="1" id="KW-0472">Membrane</keyword>
<dbReference type="InterPro" id="IPR036259">
    <property type="entry name" value="MFS_trans_sf"/>
</dbReference>
<evidence type="ECO:0000256" key="1">
    <source>
        <dbReference type="SAM" id="Phobius"/>
    </source>
</evidence>
<keyword evidence="1" id="KW-0812">Transmembrane</keyword>
<evidence type="ECO:0000313" key="2">
    <source>
        <dbReference type="EMBL" id="HGE65961.1"/>
    </source>
</evidence>
<protein>
    <recommendedName>
        <fullName evidence="3">Glycosyltransferase</fullName>
    </recommendedName>
</protein>
<name>A0A7C3YGN7_9EURY</name>
<gene>
    <name evidence="2" type="ORF">ENX77_02365</name>
</gene>
<accession>A0A7C3YGN7</accession>